<reference evidence="5 6" key="1">
    <citation type="submission" date="2023-03" db="EMBL/GenBank/DDBJ databases">
        <title>WGS of Gossypium arboreum.</title>
        <authorList>
            <person name="Yu D."/>
        </authorList>
    </citation>
    <scope>NUCLEOTIDE SEQUENCE [LARGE SCALE GENOMIC DNA]</scope>
    <source>
        <tissue evidence="5">Leaf</tissue>
    </source>
</reference>
<dbReference type="EMBL" id="JARKNE010000005">
    <property type="protein sequence ID" value="KAK5830907.1"/>
    <property type="molecule type" value="Genomic_DNA"/>
</dbReference>
<accession>A0ABR0PVA2</accession>
<comment type="caution">
    <text evidence="5">The sequence shown here is derived from an EMBL/GenBank/DDBJ whole genome shotgun (WGS) entry which is preliminary data.</text>
</comment>
<evidence type="ECO:0000259" key="3">
    <source>
        <dbReference type="Pfam" id="PF03468"/>
    </source>
</evidence>
<sequence>MEEHETSLTGNVAGGRCWMDANNLQLFRNLTKSTGTTNQMDFSFGEESDLSESEINEYKEKPYEEIRSGKYKLKALSGNLRCPFCVGRKKQDYKGLLQHASGVASEADEISRPALPQVVNQTPEQYVLPWMGIIMNILAESKNVDELRDKGYWLNWFVKYQPSDVKCFWNEEDSTGQAVLTFTSKWVGFLNATEFEKAFESEHHTKKHWNGRQAQLGSNKYGWYARADDYHSDGPVRKVGNYKPYLALSKKPIKIGVMFWQNWQLKLT</sequence>
<keyword evidence="1" id="KW-0175">Coiled coil</keyword>
<dbReference type="InterPro" id="IPR045177">
    <property type="entry name" value="FDM1-5/IDN2"/>
</dbReference>
<evidence type="ECO:0000256" key="1">
    <source>
        <dbReference type="ARBA" id="ARBA00023054"/>
    </source>
</evidence>
<gene>
    <name evidence="5" type="ORF">PVK06_014702</name>
</gene>
<dbReference type="InterPro" id="IPR005381">
    <property type="entry name" value="Znf-XS_domain"/>
</dbReference>
<feature type="domain" description="Zinc finger-XS" evidence="4">
    <location>
        <begin position="82"/>
        <end position="108"/>
    </location>
</feature>
<dbReference type="PANTHER" id="PTHR21596">
    <property type="entry name" value="RIBONUCLEASE P SUBUNIT P38"/>
    <property type="match status" value="1"/>
</dbReference>
<dbReference type="InterPro" id="IPR005380">
    <property type="entry name" value="XS_domain"/>
</dbReference>
<dbReference type="InterPro" id="IPR038588">
    <property type="entry name" value="XS_domain_sf"/>
</dbReference>
<dbReference type="Pfam" id="PF03468">
    <property type="entry name" value="XS"/>
    <property type="match status" value="1"/>
</dbReference>
<dbReference type="PANTHER" id="PTHR21596:SF3">
    <property type="entry name" value="FACTOR OF DNA METHYLATION 1-RELATED"/>
    <property type="match status" value="1"/>
</dbReference>
<keyword evidence="2" id="KW-0943">RNA-mediated gene silencing</keyword>
<protein>
    <submittedName>
        <fullName evidence="5">Uncharacterized protein</fullName>
    </submittedName>
</protein>
<evidence type="ECO:0000259" key="4">
    <source>
        <dbReference type="Pfam" id="PF03470"/>
    </source>
</evidence>
<dbReference type="Pfam" id="PF03470">
    <property type="entry name" value="zf-XS"/>
    <property type="match status" value="1"/>
</dbReference>
<evidence type="ECO:0000313" key="6">
    <source>
        <dbReference type="Proteomes" id="UP001358586"/>
    </source>
</evidence>
<evidence type="ECO:0000256" key="2">
    <source>
        <dbReference type="ARBA" id="ARBA00023158"/>
    </source>
</evidence>
<name>A0ABR0PVA2_GOSAR</name>
<dbReference type="Proteomes" id="UP001358586">
    <property type="component" value="Chromosome 5"/>
</dbReference>
<evidence type="ECO:0000313" key="5">
    <source>
        <dbReference type="EMBL" id="KAK5830907.1"/>
    </source>
</evidence>
<keyword evidence="6" id="KW-1185">Reference proteome</keyword>
<proteinExistence type="predicted"/>
<organism evidence="5 6">
    <name type="scientific">Gossypium arboreum</name>
    <name type="common">Tree cotton</name>
    <name type="synonym">Gossypium nanking</name>
    <dbReference type="NCBI Taxonomy" id="29729"/>
    <lineage>
        <taxon>Eukaryota</taxon>
        <taxon>Viridiplantae</taxon>
        <taxon>Streptophyta</taxon>
        <taxon>Embryophyta</taxon>
        <taxon>Tracheophyta</taxon>
        <taxon>Spermatophyta</taxon>
        <taxon>Magnoliopsida</taxon>
        <taxon>eudicotyledons</taxon>
        <taxon>Gunneridae</taxon>
        <taxon>Pentapetalae</taxon>
        <taxon>rosids</taxon>
        <taxon>malvids</taxon>
        <taxon>Malvales</taxon>
        <taxon>Malvaceae</taxon>
        <taxon>Malvoideae</taxon>
        <taxon>Gossypium</taxon>
    </lineage>
</organism>
<feature type="domain" description="XS" evidence="3">
    <location>
        <begin position="124"/>
        <end position="231"/>
    </location>
</feature>
<dbReference type="Gene3D" id="3.30.70.2890">
    <property type="entry name" value="XS domain"/>
    <property type="match status" value="1"/>
</dbReference>